<organism evidence="2">
    <name type="scientific">marine metagenome</name>
    <dbReference type="NCBI Taxonomy" id="408172"/>
    <lineage>
        <taxon>unclassified sequences</taxon>
        <taxon>metagenomes</taxon>
        <taxon>ecological metagenomes</taxon>
    </lineage>
</organism>
<keyword evidence="1" id="KW-0472">Membrane</keyword>
<dbReference type="AlphaFoldDB" id="A0A381Y859"/>
<evidence type="ECO:0000313" key="2">
    <source>
        <dbReference type="EMBL" id="SVA73286.1"/>
    </source>
</evidence>
<evidence type="ECO:0000256" key="1">
    <source>
        <dbReference type="SAM" id="Phobius"/>
    </source>
</evidence>
<gene>
    <name evidence="2" type="ORF">METZ01_LOCUS126140</name>
</gene>
<reference evidence="2" key="1">
    <citation type="submission" date="2018-05" db="EMBL/GenBank/DDBJ databases">
        <authorList>
            <person name="Lanie J.A."/>
            <person name="Ng W.-L."/>
            <person name="Kazmierczak K.M."/>
            <person name="Andrzejewski T.M."/>
            <person name="Davidsen T.M."/>
            <person name="Wayne K.J."/>
            <person name="Tettelin H."/>
            <person name="Glass J.I."/>
            <person name="Rusch D."/>
            <person name="Podicherti R."/>
            <person name="Tsui H.-C.T."/>
            <person name="Winkler M.E."/>
        </authorList>
    </citation>
    <scope>NUCLEOTIDE SEQUENCE</scope>
</reference>
<dbReference type="EMBL" id="UINC01017624">
    <property type="protein sequence ID" value="SVA73286.1"/>
    <property type="molecule type" value="Genomic_DNA"/>
</dbReference>
<keyword evidence="1" id="KW-1133">Transmembrane helix</keyword>
<name>A0A381Y859_9ZZZZ</name>
<proteinExistence type="predicted"/>
<sequence length="37" mass="4062">MTDLLMVLSLGGIFGVGGFLTYKMYDDHRAKKPVVST</sequence>
<accession>A0A381Y859</accession>
<keyword evidence="1" id="KW-0812">Transmembrane</keyword>
<protein>
    <submittedName>
        <fullName evidence="2">Uncharacterized protein</fullName>
    </submittedName>
</protein>
<feature type="transmembrane region" description="Helical" evidence="1">
    <location>
        <begin position="6"/>
        <end position="22"/>
    </location>
</feature>